<dbReference type="RefSeq" id="WP_183390631.1">
    <property type="nucleotide sequence ID" value="NZ_JACHVY010000001.1"/>
</dbReference>
<dbReference type="Proteomes" id="UP000533269">
    <property type="component" value="Unassembled WGS sequence"/>
</dbReference>
<evidence type="ECO:0000256" key="2">
    <source>
        <dbReference type="ARBA" id="ARBA00010447"/>
    </source>
</evidence>
<organism evidence="7 8">
    <name type="scientific">Kineococcus radiotolerans</name>
    <dbReference type="NCBI Taxonomy" id="131568"/>
    <lineage>
        <taxon>Bacteria</taxon>
        <taxon>Bacillati</taxon>
        <taxon>Actinomycetota</taxon>
        <taxon>Actinomycetes</taxon>
        <taxon>Kineosporiales</taxon>
        <taxon>Kineosporiaceae</taxon>
        <taxon>Kineococcus</taxon>
    </lineage>
</organism>
<evidence type="ECO:0000256" key="4">
    <source>
        <dbReference type="ARBA" id="ARBA00050776"/>
    </source>
</evidence>
<keyword evidence="7" id="KW-0456">Lyase</keyword>
<dbReference type="GO" id="GO:0016829">
    <property type="term" value="F:lyase activity"/>
    <property type="evidence" value="ECO:0007669"/>
    <property type="project" value="UniProtKB-KW"/>
</dbReference>
<dbReference type="InterPro" id="IPR020578">
    <property type="entry name" value="Aminotrans_V_PyrdxlP_BS"/>
</dbReference>
<dbReference type="Gene3D" id="3.90.1150.10">
    <property type="entry name" value="Aspartate Aminotransferase, domain 1"/>
    <property type="match status" value="2"/>
</dbReference>
<evidence type="ECO:0000313" key="8">
    <source>
        <dbReference type="Proteomes" id="UP000533269"/>
    </source>
</evidence>
<dbReference type="EMBL" id="JACHVY010000001">
    <property type="protein sequence ID" value="MBB2900337.1"/>
    <property type="molecule type" value="Genomic_DNA"/>
</dbReference>
<reference evidence="7 8" key="1">
    <citation type="submission" date="2020-08" db="EMBL/GenBank/DDBJ databases">
        <title>The Agave Microbiome: Exploring the role of microbial communities in plant adaptations to desert environments.</title>
        <authorList>
            <person name="Partida-Martinez L.P."/>
        </authorList>
    </citation>
    <scope>NUCLEOTIDE SEQUENCE [LARGE SCALE GENOMIC DNA]</scope>
    <source>
        <strain evidence="7 8">AS2.23</strain>
    </source>
</reference>
<dbReference type="InterPro" id="IPR015424">
    <property type="entry name" value="PyrdxlP-dep_Trfase"/>
</dbReference>
<dbReference type="GO" id="GO:0031071">
    <property type="term" value="F:cysteine desulfurase activity"/>
    <property type="evidence" value="ECO:0007669"/>
    <property type="project" value="UniProtKB-EC"/>
</dbReference>
<comment type="caution">
    <text evidence="7">The sequence shown here is derived from an EMBL/GenBank/DDBJ whole genome shotgun (WGS) entry which is preliminary data.</text>
</comment>
<dbReference type="InterPro" id="IPR015422">
    <property type="entry name" value="PyrdxlP-dep_Trfase_small"/>
</dbReference>
<dbReference type="PANTHER" id="PTHR43586:SF8">
    <property type="entry name" value="CYSTEINE DESULFURASE 1, CHLOROPLASTIC"/>
    <property type="match status" value="1"/>
</dbReference>
<accession>A0A7W4TJZ9</accession>
<evidence type="ECO:0000259" key="6">
    <source>
        <dbReference type="Pfam" id="PF00266"/>
    </source>
</evidence>
<comment type="catalytic activity">
    <reaction evidence="4">
        <text>(sulfur carrier)-H + L-cysteine = (sulfur carrier)-SH + L-alanine</text>
        <dbReference type="Rhea" id="RHEA:43892"/>
        <dbReference type="Rhea" id="RHEA-COMP:14737"/>
        <dbReference type="Rhea" id="RHEA-COMP:14739"/>
        <dbReference type="ChEBI" id="CHEBI:29917"/>
        <dbReference type="ChEBI" id="CHEBI:35235"/>
        <dbReference type="ChEBI" id="CHEBI:57972"/>
        <dbReference type="ChEBI" id="CHEBI:64428"/>
        <dbReference type="EC" id="2.8.1.7"/>
    </reaction>
</comment>
<reference evidence="7 8" key="2">
    <citation type="submission" date="2020-08" db="EMBL/GenBank/DDBJ databases">
        <authorList>
            <person name="Partida-Martinez L."/>
            <person name="Huntemann M."/>
            <person name="Clum A."/>
            <person name="Wang J."/>
            <person name="Palaniappan K."/>
            <person name="Ritter S."/>
            <person name="Chen I.-M."/>
            <person name="Stamatis D."/>
            <person name="Reddy T."/>
            <person name="O'Malley R."/>
            <person name="Daum C."/>
            <person name="Shapiro N."/>
            <person name="Ivanova N."/>
            <person name="Kyrpides N."/>
            <person name="Woyke T."/>
        </authorList>
    </citation>
    <scope>NUCLEOTIDE SEQUENCE [LARGE SCALE GENOMIC DNA]</scope>
    <source>
        <strain evidence="7 8">AS2.23</strain>
    </source>
</reference>
<sequence>MVPPAPRSPSDDLAATWRRTRPARALVHLDSAAAGRSSWAVLDATARHARREAELGGYLAAQEAAAELERARERIRALLGWDGGTVAFVHSAEDALRRVLLGWPGGPPATVAHARGEYGPNLAVLRGLGVATREVEGPHRLDPGAYTTALARHRPDLVHLTWLGSHVGTVQPVVEVARACRAAGVPVVVDAAQAFGHLDTSTAGDVDVVYGTSRKWLAGPRGVGFVAVRGDLARRTGDLEQAEAHVAGRLGLAVAVAEHVELGPGAVRAGLAAVGARTRHRLAAGLEGAWDVVEDLDEPSALVTLRPRRPLDLAALRAALIAEDGVVTTYLGTERSPGEMAAPALRVSGHLDTTDQDLDTLVRALRRRA</sequence>
<feature type="domain" description="Aminotransferase class V" evidence="6">
    <location>
        <begin position="27"/>
        <end position="236"/>
    </location>
</feature>
<dbReference type="PROSITE" id="PS00595">
    <property type="entry name" value="AA_TRANSFER_CLASS_5"/>
    <property type="match status" value="1"/>
</dbReference>
<dbReference type="Gene3D" id="3.40.640.10">
    <property type="entry name" value="Type I PLP-dependent aspartate aminotransferase-like (Major domain)"/>
    <property type="match status" value="2"/>
</dbReference>
<keyword evidence="3" id="KW-0663">Pyridoxal phosphate</keyword>
<gene>
    <name evidence="7" type="ORF">FHR75_001125</name>
</gene>
<evidence type="ECO:0000256" key="5">
    <source>
        <dbReference type="RuleBase" id="RU004504"/>
    </source>
</evidence>
<proteinExistence type="inferred from homology"/>
<dbReference type="Pfam" id="PF00266">
    <property type="entry name" value="Aminotran_5"/>
    <property type="match status" value="1"/>
</dbReference>
<comment type="similarity">
    <text evidence="2">Belongs to the class-V pyridoxal-phosphate-dependent aminotransferase family. Csd subfamily.</text>
</comment>
<dbReference type="InterPro" id="IPR015421">
    <property type="entry name" value="PyrdxlP-dep_Trfase_major"/>
</dbReference>
<dbReference type="InterPro" id="IPR000192">
    <property type="entry name" value="Aminotrans_V_dom"/>
</dbReference>
<dbReference type="PANTHER" id="PTHR43586">
    <property type="entry name" value="CYSTEINE DESULFURASE"/>
    <property type="match status" value="1"/>
</dbReference>
<evidence type="ECO:0000256" key="1">
    <source>
        <dbReference type="ARBA" id="ARBA00001933"/>
    </source>
</evidence>
<name>A0A7W4TJZ9_KINRA</name>
<comment type="cofactor">
    <cofactor evidence="1 5">
        <name>pyridoxal 5'-phosphate</name>
        <dbReference type="ChEBI" id="CHEBI:597326"/>
    </cofactor>
</comment>
<evidence type="ECO:0000313" key="7">
    <source>
        <dbReference type="EMBL" id="MBB2900337.1"/>
    </source>
</evidence>
<evidence type="ECO:0000256" key="3">
    <source>
        <dbReference type="ARBA" id="ARBA00022898"/>
    </source>
</evidence>
<dbReference type="SUPFAM" id="SSF53383">
    <property type="entry name" value="PLP-dependent transferases"/>
    <property type="match status" value="1"/>
</dbReference>
<dbReference type="AlphaFoldDB" id="A0A7W4TJZ9"/>
<protein>
    <submittedName>
        <fullName evidence="7">Pyridoxal 5-phosphate dependent beta-lyase</fullName>
    </submittedName>
</protein>